<dbReference type="GeneID" id="66976261"/>
<dbReference type="eggNOG" id="ENOG5032TG4">
    <property type="taxonomic scope" value="Bacteria"/>
</dbReference>
<dbReference type="PANTHER" id="PTHR34585">
    <property type="match status" value="1"/>
</dbReference>
<dbReference type="SUPFAM" id="SSF46955">
    <property type="entry name" value="Putative DNA-binding domain"/>
    <property type="match status" value="1"/>
</dbReference>
<protein>
    <submittedName>
        <fullName evidence="1">Excisionase</fullName>
    </submittedName>
</protein>
<sequence length="97" mass="11535">MNVTRLEFISWMERLSTKLDALSEHIAKVQLQTLNIDGEELLDNQDVLQILKISSRSLQRYRSDKKLPYYRLKGKIYYKLSDVQQFIRDSFAVPVRE</sequence>
<evidence type="ECO:0000313" key="1">
    <source>
        <dbReference type="EMBL" id="ALU28030.1"/>
    </source>
</evidence>
<reference evidence="1 2" key="1">
    <citation type="journal article" date="2016" name="J. Zhejiang Univ. Sci. B">
        <title>Antibiotic resistance mechanisms of Myroides sp.</title>
        <authorList>
            <person name="Hu S."/>
            <person name="Yuan S."/>
            <person name="Qu H."/>
            <person name="Jiang T."/>
            <person name="Zhou Y."/>
            <person name="Wang M."/>
            <person name="Ming D."/>
        </authorList>
    </citation>
    <scope>NUCLEOTIDE SEQUENCE [LARGE SCALE GENOMIC DNA]</scope>
    <source>
        <strain evidence="1 2">PR63039</strain>
    </source>
</reference>
<proteinExistence type="predicted"/>
<evidence type="ECO:0000313" key="2">
    <source>
        <dbReference type="Proteomes" id="UP000069030"/>
    </source>
</evidence>
<dbReference type="InterPro" id="IPR041657">
    <property type="entry name" value="HTH_17"/>
</dbReference>
<dbReference type="RefSeq" id="WP_006258064.1">
    <property type="nucleotide sequence ID" value="NZ_BCMQ01000014.1"/>
</dbReference>
<dbReference type="AlphaFoldDB" id="A0A0S7EBB7"/>
<dbReference type="Proteomes" id="UP000069030">
    <property type="component" value="Chromosome"/>
</dbReference>
<dbReference type="PANTHER" id="PTHR34585:SF22">
    <property type="entry name" value="HELIX-TURN-HELIX DOMAIN-CONTAINING PROTEIN"/>
    <property type="match status" value="1"/>
</dbReference>
<dbReference type="KEGG" id="mod:AS202_18570"/>
<organism evidence="1 2">
    <name type="scientific">Myroides odoratimimus</name>
    <dbReference type="NCBI Taxonomy" id="76832"/>
    <lineage>
        <taxon>Bacteria</taxon>
        <taxon>Pseudomonadati</taxon>
        <taxon>Bacteroidota</taxon>
        <taxon>Flavobacteriia</taxon>
        <taxon>Flavobacteriales</taxon>
        <taxon>Flavobacteriaceae</taxon>
        <taxon>Myroides</taxon>
    </lineage>
</organism>
<dbReference type="EMBL" id="CP013690">
    <property type="protein sequence ID" value="ALU28030.1"/>
    <property type="molecule type" value="Genomic_DNA"/>
</dbReference>
<dbReference type="InterPro" id="IPR009061">
    <property type="entry name" value="DNA-bd_dom_put_sf"/>
</dbReference>
<name>A0A0S7EBB7_9FLAO</name>
<dbReference type="Pfam" id="PF12728">
    <property type="entry name" value="HTH_17"/>
    <property type="match status" value="1"/>
</dbReference>
<gene>
    <name evidence="1" type="ORF">AS202_18570</name>
</gene>
<accession>A0A0S7EBB7</accession>